<comment type="caution">
    <text evidence="2">The sequence shown here is derived from an EMBL/GenBank/DDBJ whole genome shotgun (WGS) entry which is preliminary data.</text>
</comment>
<evidence type="ECO:0000256" key="1">
    <source>
        <dbReference type="SAM" id="MobiDB-lite"/>
    </source>
</evidence>
<evidence type="ECO:0000313" key="3">
    <source>
        <dbReference type="Proteomes" id="UP000545761"/>
    </source>
</evidence>
<feature type="region of interest" description="Disordered" evidence="1">
    <location>
        <begin position="1"/>
        <end position="160"/>
    </location>
</feature>
<dbReference type="RefSeq" id="WP_181660529.1">
    <property type="nucleotide sequence ID" value="NZ_JACEHE010000020.1"/>
</dbReference>
<name>A0A7W0DQW2_9ACTN</name>
<dbReference type="EMBL" id="JACEHE010000020">
    <property type="protein sequence ID" value="MBA2949597.1"/>
    <property type="molecule type" value="Genomic_DNA"/>
</dbReference>
<feature type="compositionally biased region" description="Polar residues" evidence="1">
    <location>
        <begin position="140"/>
        <end position="150"/>
    </location>
</feature>
<dbReference type="Proteomes" id="UP000545761">
    <property type="component" value="Unassembled WGS sequence"/>
</dbReference>
<organism evidence="2 3">
    <name type="scientific">Streptomyces himalayensis subsp. himalayensis</name>
    <dbReference type="NCBI Taxonomy" id="2756131"/>
    <lineage>
        <taxon>Bacteria</taxon>
        <taxon>Bacillati</taxon>
        <taxon>Actinomycetota</taxon>
        <taxon>Actinomycetes</taxon>
        <taxon>Kitasatosporales</taxon>
        <taxon>Streptomycetaceae</taxon>
        <taxon>Streptomyces</taxon>
        <taxon>Streptomyces himalayensis</taxon>
    </lineage>
</organism>
<feature type="compositionally biased region" description="Basic and acidic residues" evidence="1">
    <location>
        <begin position="241"/>
        <end position="267"/>
    </location>
</feature>
<proteinExistence type="predicted"/>
<feature type="compositionally biased region" description="Low complexity" evidence="1">
    <location>
        <begin position="52"/>
        <end position="123"/>
    </location>
</feature>
<reference evidence="2 3" key="1">
    <citation type="submission" date="2020-07" db="EMBL/GenBank/DDBJ databases">
        <title>Streptomyces isolated from Indian soil.</title>
        <authorList>
            <person name="Mandal S."/>
            <person name="Maiti P.K."/>
        </authorList>
    </citation>
    <scope>NUCLEOTIDE SEQUENCE [LARGE SCALE GENOMIC DNA]</scope>
    <source>
        <strain evidence="2 3">PSKA28</strain>
    </source>
</reference>
<feature type="compositionally biased region" description="Polar residues" evidence="1">
    <location>
        <begin position="1"/>
        <end position="14"/>
    </location>
</feature>
<feature type="region of interest" description="Disordered" evidence="1">
    <location>
        <begin position="241"/>
        <end position="283"/>
    </location>
</feature>
<gene>
    <name evidence="2" type="ORF">H1D24_28190</name>
</gene>
<sequence>MAASQSPVEVSSQAPTQDPEPDPGGGDGSGTSNGETDGTDRQPGTGEDPHVTGQAPGTGQDPGTGQTDRQPGTGQTDPGTGTGQIDPQHQGTGQTDPGTGTGQTDPQQQGTGQTQQQQQGTGTNHPRTDTGRQPRPNLTPPTTKNPSGQTKVPPKPLTPVQQQALKCGAAAIGKIPQVVKVAGLTLKMVKGFTAGYAVGEDLNTGDQYNVWWDSAELLDLALPVPAVTCLRVLDKIHEEEGKKAVAPYEKDPSKLGVKEDTPVKTPEDPALQQKDGAYTGSGG</sequence>
<accession>A0A7W0DQW2</accession>
<protein>
    <submittedName>
        <fullName evidence="2">Uncharacterized protein</fullName>
    </submittedName>
</protein>
<dbReference type="AlphaFoldDB" id="A0A7W0DQW2"/>
<evidence type="ECO:0000313" key="2">
    <source>
        <dbReference type="EMBL" id="MBA2949597.1"/>
    </source>
</evidence>